<evidence type="ECO:0008006" key="11">
    <source>
        <dbReference type="Google" id="ProtNLM"/>
    </source>
</evidence>
<dbReference type="CDD" id="cd03561">
    <property type="entry name" value="VHS"/>
    <property type="match status" value="1"/>
</dbReference>
<evidence type="ECO:0000256" key="1">
    <source>
        <dbReference type="ARBA" id="ARBA00004170"/>
    </source>
</evidence>
<keyword evidence="3" id="KW-0813">Transport</keyword>
<feature type="region of interest" description="Disordered" evidence="6">
    <location>
        <begin position="408"/>
        <end position="440"/>
    </location>
</feature>
<dbReference type="CDD" id="cd14231">
    <property type="entry name" value="GAT_GGA-like_plant"/>
    <property type="match status" value="1"/>
</dbReference>
<dbReference type="InterPro" id="IPR038425">
    <property type="entry name" value="GAT_sf"/>
</dbReference>
<evidence type="ECO:0000259" key="7">
    <source>
        <dbReference type="PROSITE" id="PS50179"/>
    </source>
</evidence>
<organism evidence="9 10">
    <name type="scientific">Hevea brasiliensis</name>
    <name type="common">Para rubber tree</name>
    <name type="synonym">Siphonia brasiliensis</name>
    <dbReference type="NCBI Taxonomy" id="3981"/>
    <lineage>
        <taxon>Eukaryota</taxon>
        <taxon>Viridiplantae</taxon>
        <taxon>Streptophyta</taxon>
        <taxon>Embryophyta</taxon>
        <taxon>Tracheophyta</taxon>
        <taxon>Spermatophyta</taxon>
        <taxon>Magnoliopsida</taxon>
        <taxon>eudicotyledons</taxon>
        <taxon>Gunneridae</taxon>
        <taxon>Pentapetalae</taxon>
        <taxon>rosids</taxon>
        <taxon>fabids</taxon>
        <taxon>Malpighiales</taxon>
        <taxon>Euphorbiaceae</taxon>
        <taxon>Crotonoideae</taxon>
        <taxon>Micrandreae</taxon>
        <taxon>Hevea</taxon>
    </lineage>
</organism>
<dbReference type="SMART" id="SM00288">
    <property type="entry name" value="VHS"/>
    <property type="match status" value="1"/>
</dbReference>
<evidence type="ECO:0000256" key="3">
    <source>
        <dbReference type="ARBA" id="ARBA00022448"/>
    </source>
</evidence>
<dbReference type="SUPFAM" id="SSF48464">
    <property type="entry name" value="ENTH/VHS domain"/>
    <property type="match status" value="1"/>
</dbReference>
<feature type="compositionally biased region" description="Acidic residues" evidence="6">
    <location>
        <begin position="331"/>
        <end position="340"/>
    </location>
</feature>
<accession>A0ABQ9MKJ6</accession>
<feature type="compositionally biased region" description="Low complexity" evidence="6">
    <location>
        <begin position="471"/>
        <end position="588"/>
    </location>
</feature>
<dbReference type="Gene3D" id="1.20.58.160">
    <property type="match status" value="1"/>
</dbReference>
<evidence type="ECO:0000256" key="2">
    <source>
        <dbReference type="ARBA" id="ARBA00007708"/>
    </source>
</evidence>
<feature type="domain" description="VHS" evidence="7">
    <location>
        <begin position="20"/>
        <end position="149"/>
    </location>
</feature>
<evidence type="ECO:0000313" key="9">
    <source>
        <dbReference type="EMBL" id="KAJ9179631.1"/>
    </source>
</evidence>
<evidence type="ECO:0000259" key="8">
    <source>
        <dbReference type="PROSITE" id="PS50909"/>
    </source>
</evidence>
<feature type="region of interest" description="Disordered" evidence="6">
    <location>
        <begin position="691"/>
        <end position="714"/>
    </location>
</feature>
<reference evidence="9" key="1">
    <citation type="journal article" date="2023" name="Plant Biotechnol. J.">
        <title>Chromosome-level wild Hevea brasiliensis genome provides new tools for genomic-assisted breeding and valuable loci to elevate rubber yield.</title>
        <authorList>
            <person name="Cheng H."/>
            <person name="Song X."/>
            <person name="Hu Y."/>
            <person name="Wu T."/>
            <person name="Yang Q."/>
            <person name="An Z."/>
            <person name="Feng S."/>
            <person name="Deng Z."/>
            <person name="Wu W."/>
            <person name="Zeng X."/>
            <person name="Tu M."/>
            <person name="Wang X."/>
            <person name="Huang H."/>
        </authorList>
    </citation>
    <scope>NUCLEOTIDE SEQUENCE</scope>
    <source>
        <strain evidence="9">MT/VB/25A 57/8</strain>
    </source>
</reference>
<dbReference type="Proteomes" id="UP001174677">
    <property type="component" value="Chromosome 5"/>
</dbReference>
<protein>
    <recommendedName>
        <fullName evidence="11">VHS domain-containing protein</fullName>
    </recommendedName>
</protein>
<dbReference type="EMBL" id="JARPOI010000005">
    <property type="protein sequence ID" value="KAJ9179631.1"/>
    <property type="molecule type" value="Genomic_DNA"/>
</dbReference>
<comment type="similarity">
    <text evidence="2">Belongs to the TOM1 family.</text>
</comment>
<evidence type="ECO:0000256" key="6">
    <source>
        <dbReference type="SAM" id="MobiDB-lite"/>
    </source>
</evidence>
<evidence type="ECO:0000256" key="5">
    <source>
        <dbReference type="ARBA" id="ARBA00023136"/>
    </source>
</evidence>
<name>A0ABQ9MKJ6_HEVBR</name>
<dbReference type="Gene3D" id="1.25.40.90">
    <property type="match status" value="1"/>
</dbReference>
<comment type="subcellular location">
    <subcellularLocation>
        <location evidence="1">Membrane</location>
        <topology evidence="1">Peripheral membrane protein</topology>
    </subcellularLocation>
</comment>
<feature type="region of interest" description="Disordered" evidence="6">
    <location>
        <begin position="464"/>
        <end position="601"/>
    </location>
</feature>
<comment type="caution">
    <text evidence="9">The sequence shown here is derived from an EMBL/GenBank/DDBJ whole genome shotgun (WGS) entry which is preliminary data.</text>
</comment>
<feature type="domain" description="GAT" evidence="8">
    <location>
        <begin position="192"/>
        <end position="280"/>
    </location>
</feature>
<dbReference type="InterPro" id="IPR004152">
    <property type="entry name" value="GAT_dom"/>
</dbReference>
<dbReference type="PANTHER" id="PTHR45898">
    <property type="entry name" value="TOM1-LIKE PROTEIN"/>
    <property type="match status" value="1"/>
</dbReference>
<keyword evidence="5" id="KW-0472">Membrane</keyword>
<feature type="region of interest" description="Disordered" evidence="6">
    <location>
        <begin position="326"/>
        <end position="362"/>
    </location>
</feature>
<dbReference type="PROSITE" id="PS50179">
    <property type="entry name" value="VHS"/>
    <property type="match status" value="1"/>
</dbReference>
<dbReference type="PANTHER" id="PTHR45898:SF2">
    <property type="entry name" value="TOM1-LIKE PROTEIN 6"/>
    <property type="match status" value="1"/>
</dbReference>
<evidence type="ECO:0000256" key="4">
    <source>
        <dbReference type="ARBA" id="ARBA00022927"/>
    </source>
</evidence>
<dbReference type="InterPro" id="IPR044836">
    <property type="entry name" value="TOL_plant"/>
</dbReference>
<dbReference type="InterPro" id="IPR002014">
    <property type="entry name" value="VHS_dom"/>
</dbReference>
<dbReference type="Pfam" id="PF03127">
    <property type="entry name" value="GAT"/>
    <property type="match status" value="1"/>
</dbReference>
<dbReference type="Pfam" id="PF00790">
    <property type="entry name" value="VHS"/>
    <property type="match status" value="1"/>
</dbReference>
<dbReference type="InterPro" id="IPR008942">
    <property type="entry name" value="ENTH_VHS"/>
</dbReference>
<feature type="compositionally biased region" description="Polar residues" evidence="6">
    <location>
        <begin position="350"/>
        <end position="360"/>
    </location>
</feature>
<keyword evidence="4" id="KW-0653">Protein transport</keyword>
<keyword evidence="10" id="KW-1185">Reference proteome</keyword>
<sequence>MAMAMSVASSSSATVAVEKATSDLLIGPDWTMNIDICDSVNSNRWLAKDVVKAVKKRLQHKNPKVQLLALTLLETMVKNCGDYVHFQIAEKNILGEMVKIVKKKTNMHVRDKILVLLDSWQEAFGGPRGKHPQYYWACEELRRAGVVFPQRSLDAAPIFTPPVAHSTLRHAQVGRGMPSNSSRRLDETMATEFEGLSLSGLDSMRNVMELLNDMLQAVNPDDREALKDEIIVDLVNRCRSNQKKLMQMLTTTGDEELLDRGLELNDSLQILLAKHDAIASGSLMPTQVNNLGAKPSEGSSNIISTEVKGSCPSSSANATVSVANVTRSPIAEEDEEEDDFAQLARRHSKTQSSPSQSKCGTSMALVPVDTNNAASSTTTVSTPTPVSTTKEQEIIDLLSITLSTTASHHPQTLHTSTSVDQSMPQVSTSSTQGYPYISQNYPGNQGQATYNNYVVPWAQPQTQHQLQVPSQPHLQPQIRQQLQPQFQSQPHSQPQQQFQFQSQPYTQPQPLHQFQPQSQPQTQPQPQPQQQFQSQSQAQPQPRAQPQQQFQPQSQPKPHTQPQQQFRPQSQLQFQQQLQSKYPQYSSGYPPPPWAATTGYANGQSHMSATTNMFSTPQANTTTSYAPSQAARPMQHYNSFTPRGSNGLAMNGDPIVNSGLRNPAPPGQKPFIPSYRLFEDLNVLGNADGRFKMNGSTSPSLSGHSSQGMVGGRK</sequence>
<dbReference type="PROSITE" id="PS50909">
    <property type="entry name" value="GAT"/>
    <property type="match status" value="1"/>
</dbReference>
<gene>
    <name evidence="9" type="ORF">P3X46_007981</name>
</gene>
<proteinExistence type="inferred from homology"/>
<evidence type="ECO:0000313" key="10">
    <source>
        <dbReference type="Proteomes" id="UP001174677"/>
    </source>
</evidence>
<feature type="compositionally biased region" description="Low complexity" evidence="6">
    <location>
        <begin position="695"/>
        <end position="708"/>
    </location>
</feature>
<dbReference type="SUPFAM" id="SSF89009">
    <property type="entry name" value="GAT-like domain"/>
    <property type="match status" value="1"/>
</dbReference>